<feature type="transmembrane region" description="Helical" evidence="1">
    <location>
        <begin position="17"/>
        <end position="34"/>
    </location>
</feature>
<gene>
    <name evidence="2" type="ordered locus">MTR_1g097750</name>
</gene>
<dbReference type="AlphaFoldDB" id="G7IAJ4"/>
<dbReference type="HOGENOM" id="CLU_3090204_0_0_1"/>
<dbReference type="Proteomes" id="UP000002051">
    <property type="component" value="Unassembled WGS sequence"/>
</dbReference>
<reference evidence="3" key="3">
    <citation type="submission" date="2015-04" db="UniProtKB">
        <authorList>
            <consortium name="EnsemblPlants"/>
        </authorList>
    </citation>
    <scope>IDENTIFICATION</scope>
    <source>
        <strain evidence="3">cv. Jemalong A17</strain>
    </source>
</reference>
<dbReference type="PaxDb" id="3880-AES62259"/>
<keyword evidence="1 2" id="KW-0812">Transmembrane</keyword>
<sequence>MVCPIIVGVMVDVLDQVIIISFSPFVLSLFIFLINDSLQKDIFSCTHIVFVT</sequence>
<evidence type="ECO:0000313" key="4">
    <source>
        <dbReference type="Proteomes" id="UP000002051"/>
    </source>
</evidence>
<dbReference type="EnsemblPlants" id="AES62259">
    <property type="protein sequence ID" value="AES62259"/>
    <property type="gene ID" value="MTR_1g097750"/>
</dbReference>
<keyword evidence="1" id="KW-0472">Membrane</keyword>
<organism evidence="2 4">
    <name type="scientific">Medicago truncatula</name>
    <name type="common">Barrel medic</name>
    <name type="synonym">Medicago tribuloides</name>
    <dbReference type="NCBI Taxonomy" id="3880"/>
    <lineage>
        <taxon>Eukaryota</taxon>
        <taxon>Viridiplantae</taxon>
        <taxon>Streptophyta</taxon>
        <taxon>Embryophyta</taxon>
        <taxon>Tracheophyta</taxon>
        <taxon>Spermatophyta</taxon>
        <taxon>Magnoliopsida</taxon>
        <taxon>eudicotyledons</taxon>
        <taxon>Gunneridae</taxon>
        <taxon>Pentapetalae</taxon>
        <taxon>rosids</taxon>
        <taxon>fabids</taxon>
        <taxon>Fabales</taxon>
        <taxon>Fabaceae</taxon>
        <taxon>Papilionoideae</taxon>
        <taxon>50 kb inversion clade</taxon>
        <taxon>NPAAA clade</taxon>
        <taxon>Hologalegina</taxon>
        <taxon>IRL clade</taxon>
        <taxon>Trifolieae</taxon>
        <taxon>Medicago</taxon>
    </lineage>
</organism>
<reference evidence="2 4" key="2">
    <citation type="journal article" date="2014" name="BMC Genomics">
        <title>An improved genome release (version Mt4.0) for the model legume Medicago truncatula.</title>
        <authorList>
            <person name="Tang H."/>
            <person name="Krishnakumar V."/>
            <person name="Bidwell S."/>
            <person name="Rosen B."/>
            <person name="Chan A."/>
            <person name="Zhou S."/>
            <person name="Gentzbittel L."/>
            <person name="Childs K.L."/>
            <person name="Yandell M."/>
            <person name="Gundlach H."/>
            <person name="Mayer K.F."/>
            <person name="Schwartz D.C."/>
            <person name="Town C.D."/>
        </authorList>
    </citation>
    <scope>GENOME REANNOTATION</scope>
    <source>
        <strain evidence="3 4">cv. Jemalong A17</strain>
    </source>
</reference>
<keyword evidence="4" id="KW-1185">Reference proteome</keyword>
<reference evidence="2 4" key="1">
    <citation type="journal article" date="2011" name="Nature">
        <title>The Medicago genome provides insight into the evolution of rhizobial symbioses.</title>
        <authorList>
            <person name="Young N.D."/>
            <person name="Debelle F."/>
            <person name="Oldroyd G.E."/>
            <person name="Geurts R."/>
            <person name="Cannon S.B."/>
            <person name="Udvardi M.K."/>
            <person name="Benedito V.A."/>
            <person name="Mayer K.F."/>
            <person name="Gouzy J."/>
            <person name="Schoof H."/>
            <person name="Van de Peer Y."/>
            <person name="Proost S."/>
            <person name="Cook D.R."/>
            <person name="Meyers B.C."/>
            <person name="Spannagl M."/>
            <person name="Cheung F."/>
            <person name="De Mita S."/>
            <person name="Krishnakumar V."/>
            <person name="Gundlach H."/>
            <person name="Zhou S."/>
            <person name="Mudge J."/>
            <person name="Bharti A.K."/>
            <person name="Murray J.D."/>
            <person name="Naoumkina M.A."/>
            <person name="Rosen B."/>
            <person name="Silverstein K.A."/>
            <person name="Tang H."/>
            <person name="Rombauts S."/>
            <person name="Zhao P.X."/>
            <person name="Zhou P."/>
            <person name="Barbe V."/>
            <person name="Bardou P."/>
            <person name="Bechner M."/>
            <person name="Bellec A."/>
            <person name="Berger A."/>
            <person name="Berges H."/>
            <person name="Bidwell S."/>
            <person name="Bisseling T."/>
            <person name="Choisne N."/>
            <person name="Couloux A."/>
            <person name="Denny R."/>
            <person name="Deshpande S."/>
            <person name="Dai X."/>
            <person name="Doyle J.J."/>
            <person name="Dudez A.M."/>
            <person name="Farmer A.D."/>
            <person name="Fouteau S."/>
            <person name="Franken C."/>
            <person name="Gibelin C."/>
            <person name="Gish J."/>
            <person name="Goldstein S."/>
            <person name="Gonzalez A.J."/>
            <person name="Green P.J."/>
            <person name="Hallab A."/>
            <person name="Hartog M."/>
            <person name="Hua A."/>
            <person name="Humphray S.J."/>
            <person name="Jeong D.H."/>
            <person name="Jing Y."/>
            <person name="Jocker A."/>
            <person name="Kenton S.M."/>
            <person name="Kim D.J."/>
            <person name="Klee K."/>
            <person name="Lai H."/>
            <person name="Lang C."/>
            <person name="Lin S."/>
            <person name="Macmil S.L."/>
            <person name="Magdelenat G."/>
            <person name="Matthews L."/>
            <person name="McCorrison J."/>
            <person name="Monaghan E.L."/>
            <person name="Mun J.H."/>
            <person name="Najar F.Z."/>
            <person name="Nicholson C."/>
            <person name="Noirot C."/>
            <person name="O'Bleness M."/>
            <person name="Paule C.R."/>
            <person name="Poulain J."/>
            <person name="Prion F."/>
            <person name="Qin B."/>
            <person name="Qu C."/>
            <person name="Retzel E.F."/>
            <person name="Riddle C."/>
            <person name="Sallet E."/>
            <person name="Samain S."/>
            <person name="Samson N."/>
            <person name="Sanders I."/>
            <person name="Saurat O."/>
            <person name="Scarpelli C."/>
            <person name="Schiex T."/>
            <person name="Segurens B."/>
            <person name="Severin A.J."/>
            <person name="Sherrier D.J."/>
            <person name="Shi R."/>
            <person name="Sims S."/>
            <person name="Singer S.R."/>
            <person name="Sinharoy S."/>
            <person name="Sterck L."/>
            <person name="Viollet A."/>
            <person name="Wang B.B."/>
            <person name="Wang K."/>
            <person name="Wang M."/>
            <person name="Wang X."/>
            <person name="Warfsmann J."/>
            <person name="Weissenbach J."/>
            <person name="White D.D."/>
            <person name="White J.D."/>
            <person name="Wiley G.B."/>
            <person name="Wincker P."/>
            <person name="Xing Y."/>
            <person name="Yang L."/>
            <person name="Yao Z."/>
            <person name="Ying F."/>
            <person name="Zhai J."/>
            <person name="Zhou L."/>
            <person name="Zuber A."/>
            <person name="Denarie J."/>
            <person name="Dixon R.A."/>
            <person name="May G.D."/>
            <person name="Schwartz D.C."/>
            <person name="Rogers J."/>
            <person name="Quetier F."/>
            <person name="Town C.D."/>
            <person name="Roe B.A."/>
        </authorList>
    </citation>
    <scope>NUCLEOTIDE SEQUENCE [LARGE SCALE GENOMIC DNA]</scope>
    <source>
        <strain evidence="2">A17</strain>
        <strain evidence="3 4">cv. Jemalong A17</strain>
    </source>
</reference>
<keyword evidence="1" id="KW-1133">Transmembrane helix</keyword>
<name>G7IAJ4_MEDTR</name>
<evidence type="ECO:0000256" key="1">
    <source>
        <dbReference type="SAM" id="Phobius"/>
    </source>
</evidence>
<dbReference type="EMBL" id="CM001217">
    <property type="protein sequence ID" value="AES62259.1"/>
    <property type="molecule type" value="Genomic_DNA"/>
</dbReference>
<protein>
    <submittedName>
        <fullName evidence="2">Transmembrane protein, putative</fullName>
    </submittedName>
</protein>
<evidence type="ECO:0000313" key="3">
    <source>
        <dbReference type="EnsemblPlants" id="AES62259"/>
    </source>
</evidence>
<proteinExistence type="predicted"/>
<accession>G7IAJ4</accession>
<evidence type="ECO:0000313" key="2">
    <source>
        <dbReference type="EMBL" id="AES62259.1"/>
    </source>
</evidence>